<dbReference type="Pfam" id="PF13358">
    <property type="entry name" value="DDE_3"/>
    <property type="match status" value="1"/>
</dbReference>
<proteinExistence type="predicted"/>
<dbReference type="PANTHER" id="PTHR46564">
    <property type="entry name" value="TRANSPOSASE"/>
    <property type="match status" value="1"/>
</dbReference>
<dbReference type="EMBL" id="JJML01000004">
    <property type="protein sequence ID" value="KGF73663.1"/>
    <property type="molecule type" value="Genomic_DNA"/>
</dbReference>
<organism evidence="2 3">
    <name type="scientific">Neosynechococcus sphagnicola sy1</name>
    <dbReference type="NCBI Taxonomy" id="1497020"/>
    <lineage>
        <taxon>Bacteria</taxon>
        <taxon>Bacillati</taxon>
        <taxon>Cyanobacteriota</taxon>
        <taxon>Cyanophyceae</taxon>
        <taxon>Neosynechococcales</taxon>
        <taxon>Neosynechococcaceae</taxon>
        <taxon>Neosynechococcus</taxon>
    </lineage>
</organism>
<feature type="non-terminal residue" evidence="2">
    <location>
        <position position="1"/>
    </location>
</feature>
<dbReference type="NCBIfam" id="NF033545">
    <property type="entry name" value="transpos_IS630"/>
    <property type="match status" value="1"/>
</dbReference>
<gene>
    <name evidence="2" type="ORF">DO97_12530</name>
</gene>
<evidence type="ECO:0000313" key="2">
    <source>
        <dbReference type="EMBL" id="KGF73663.1"/>
    </source>
</evidence>
<protein>
    <submittedName>
        <fullName evidence="2">Transposase</fullName>
    </submittedName>
</protein>
<dbReference type="RefSeq" id="WP_036530882.1">
    <property type="nucleotide sequence ID" value="NZ_JJML01000004.1"/>
</dbReference>
<sequence>DEFGVDLALTRLHARAPKGKRARGKRPSKRGKRVSTISAISLKTVVTNVSIVGSTDGLTFEAFIARHLVPKLWKGACVIMDNYSIHNHDTIRKLIEDVGAKLIYLPPYSPDFSPIENCFSKIKNILRTIGARSYPDLANAIEDAFSQVSLENLKNWFTHCCYYASQE</sequence>
<evidence type="ECO:0000313" key="3">
    <source>
        <dbReference type="Proteomes" id="UP000030170"/>
    </source>
</evidence>
<comment type="caution">
    <text evidence="2">The sequence shown here is derived from an EMBL/GenBank/DDBJ whole genome shotgun (WGS) entry which is preliminary data.</text>
</comment>
<name>A0A098TSC7_9CYAN</name>
<dbReference type="GO" id="GO:0003676">
    <property type="term" value="F:nucleic acid binding"/>
    <property type="evidence" value="ECO:0007669"/>
    <property type="project" value="InterPro"/>
</dbReference>
<dbReference type="Proteomes" id="UP000030170">
    <property type="component" value="Unassembled WGS sequence"/>
</dbReference>
<accession>A0A098TSC7</accession>
<evidence type="ECO:0000259" key="1">
    <source>
        <dbReference type="Pfam" id="PF13358"/>
    </source>
</evidence>
<dbReference type="OrthoDB" id="427021at2"/>
<dbReference type="InterPro" id="IPR038717">
    <property type="entry name" value="Tc1-like_DDE_dom"/>
</dbReference>
<dbReference type="Gene3D" id="3.30.420.10">
    <property type="entry name" value="Ribonuclease H-like superfamily/Ribonuclease H"/>
    <property type="match status" value="1"/>
</dbReference>
<dbReference type="AlphaFoldDB" id="A0A098TSC7"/>
<feature type="domain" description="Tc1-like transposase DDE" evidence="1">
    <location>
        <begin position="1"/>
        <end position="128"/>
    </location>
</feature>
<dbReference type="PANTHER" id="PTHR46564:SF1">
    <property type="entry name" value="TRANSPOSASE"/>
    <property type="match status" value="1"/>
</dbReference>
<dbReference type="InterPro" id="IPR036397">
    <property type="entry name" value="RNaseH_sf"/>
</dbReference>
<reference evidence="2 3" key="1">
    <citation type="journal article" date="2014" name="Mol. Ecol.">
        <title>Evolution of Synechococcus.</title>
        <authorList>
            <person name="Dvorak P."/>
            <person name="Casamatta D."/>
            <person name="Hasler P."/>
            <person name="Poulickova A."/>
            <person name="Ondrej V."/>
            <person name="Sanges R."/>
        </authorList>
    </citation>
    <scope>NUCLEOTIDE SEQUENCE [LARGE SCALE GENOMIC DNA]</scope>
    <source>
        <strain evidence="2 3">CAUP A 1101</strain>
    </source>
</reference>
<keyword evidence="3" id="KW-1185">Reference proteome</keyword>
<dbReference type="InterPro" id="IPR047655">
    <property type="entry name" value="Transpos_IS630-like"/>
</dbReference>